<dbReference type="Gene3D" id="1.10.260.40">
    <property type="entry name" value="lambda repressor-like DNA-binding domains"/>
    <property type="match status" value="1"/>
</dbReference>
<reference evidence="1 2" key="1">
    <citation type="journal article" date="2024" name="Int. J. Syst. Evol. Microbiol.">
        <title>Lacrimispora brassicae sp. nov. isolated from fermented cabbage, and proposal of Clostridium indicum Gundawar et al. 2019 and Clostridium methoxybenzovorans Mechichi et al. 1999 as heterotypic synonyms of Lacrimispora amygdalina (Parshina et al. 2003) Haas and Blanchard 2020 and Lacrimispora indolis (McClung and McCoy 1957) Haas and Blanchard 2020, respectively.</title>
        <authorList>
            <person name="Kobayashi H."/>
            <person name="Tanizawa Y."/>
            <person name="Sakamoto M."/>
            <person name="Ohkuma M."/>
            <person name="Tohno M."/>
        </authorList>
    </citation>
    <scope>NUCLEOTIDE SEQUENCE [LARGE SCALE GENOMIC DNA]</scope>
    <source>
        <strain evidence="1 2">DSM 12857</strain>
    </source>
</reference>
<protein>
    <recommendedName>
        <fullName evidence="3">XRE family transcriptional regulator</fullName>
    </recommendedName>
</protein>
<gene>
    <name evidence="1" type="ORF">LAD12857_05520</name>
</gene>
<dbReference type="CDD" id="cd00093">
    <property type="entry name" value="HTH_XRE"/>
    <property type="match status" value="1"/>
</dbReference>
<sequence length="58" mass="7023">MTGKEFRKWRRDLEISQQTVADHARCDKSTICRWEKESFNLLPELYERVLDFVSCNEN</sequence>
<dbReference type="EMBL" id="BRPJ01000009">
    <property type="protein sequence ID" value="GLB28629.1"/>
    <property type="molecule type" value="Genomic_DNA"/>
</dbReference>
<accession>A0ABQ5M0Z9</accession>
<dbReference type="Proteomes" id="UP001419084">
    <property type="component" value="Unassembled WGS sequence"/>
</dbReference>
<dbReference type="SUPFAM" id="SSF47413">
    <property type="entry name" value="lambda repressor-like DNA-binding domains"/>
    <property type="match status" value="1"/>
</dbReference>
<proteinExistence type="predicted"/>
<dbReference type="RefSeq" id="WP_346064578.1">
    <property type="nucleotide sequence ID" value="NZ_BRPJ01000009.1"/>
</dbReference>
<comment type="caution">
    <text evidence="1">The sequence shown here is derived from an EMBL/GenBank/DDBJ whole genome shotgun (WGS) entry which is preliminary data.</text>
</comment>
<evidence type="ECO:0000313" key="1">
    <source>
        <dbReference type="EMBL" id="GLB28629.1"/>
    </source>
</evidence>
<dbReference type="InterPro" id="IPR001387">
    <property type="entry name" value="Cro/C1-type_HTH"/>
</dbReference>
<evidence type="ECO:0000313" key="2">
    <source>
        <dbReference type="Proteomes" id="UP001419084"/>
    </source>
</evidence>
<name>A0ABQ5M0Z9_9FIRM</name>
<dbReference type="InterPro" id="IPR010982">
    <property type="entry name" value="Lambda_DNA-bd_dom_sf"/>
</dbReference>
<organism evidence="1 2">
    <name type="scientific">Lacrimispora amygdalina</name>
    <dbReference type="NCBI Taxonomy" id="253257"/>
    <lineage>
        <taxon>Bacteria</taxon>
        <taxon>Bacillati</taxon>
        <taxon>Bacillota</taxon>
        <taxon>Clostridia</taxon>
        <taxon>Lachnospirales</taxon>
        <taxon>Lachnospiraceae</taxon>
        <taxon>Lacrimispora</taxon>
    </lineage>
</organism>
<keyword evidence="2" id="KW-1185">Reference proteome</keyword>
<evidence type="ECO:0008006" key="3">
    <source>
        <dbReference type="Google" id="ProtNLM"/>
    </source>
</evidence>